<feature type="region of interest" description="Disordered" evidence="8">
    <location>
        <begin position="100"/>
        <end position="142"/>
    </location>
</feature>
<dbReference type="Gramene" id="rna48667">
    <property type="protein sequence ID" value="RHN42250.1"/>
    <property type="gene ID" value="gene48667"/>
</dbReference>
<dbReference type="InterPro" id="IPR033250">
    <property type="entry name" value="CEP"/>
</dbReference>
<organism evidence="10">
    <name type="scientific">Medicago truncatula</name>
    <name type="common">Barrel medic</name>
    <name type="synonym">Medicago tribuloides</name>
    <dbReference type="NCBI Taxonomy" id="3880"/>
    <lineage>
        <taxon>Eukaryota</taxon>
        <taxon>Viridiplantae</taxon>
        <taxon>Streptophyta</taxon>
        <taxon>Embryophyta</taxon>
        <taxon>Tracheophyta</taxon>
        <taxon>Spermatophyta</taxon>
        <taxon>Magnoliopsida</taxon>
        <taxon>eudicotyledons</taxon>
        <taxon>Gunneridae</taxon>
        <taxon>Pentapetalae</taxon>
        <taxon>rosids</taxon>
        <taxon>fabids</taxon>
        <taxon>Fabales</taxon>
        <taxon>Fabaceae</taxon>
        <taxon>Papilionoideae</taxon>
        <taxon>50 kb inversion clade</taxon>
        <taxon>NPAAA clade</taxon>
        <taxon>Hologalegina</taxon>
        <taxon>IRL clade</taxon>
        <taxon>Trifolieae</taxon>
        <taxon>Medicago</taxon>
    </lineage>
</organism>
<keyword evidence="4" id="KW-0964">Secreted</keyword>
<comment type="similarity">
    <text evidence="2">Belongs to the C-terminally encoded plant signaling peptide (CEP) family.</text>
</comment>
<evidence type="ECO:0000256" key="4">
    <source>
        <dbReference type="ARBA" id="ARBA00022525"/>
    </source>
</evidence>
<dbReference type="EMBL" id="PSQE01000008">
    <property type="protein sequence ID" value="RHN42250.1"/>
    <property type="molecule type" value="Genomic_DNA"/>
</dbReference>
<dbReference type="PANTHER" id="PTHR33348">
    <property type="entry name" value="PRECURSOR OF CEP5"/>
    <property type="match status" value="1"/>
</dbReference>
<dbReference type="GO" id="GO:1902025">
    <property type="term" value="P:nitrate import"/>
    <property type="evidence" value="ECO:0007669"/>
    <property type="project" value="UniProtKB-ARBA"/>
</dbReference>
<dbReference type="PANTHER" id="PTHR33348:SF44">
    <property type="entry name" value="PRECURSOR OF CEP6"/>
    <property type="match status" value="1"/>
</dbReference>
<evidence type="ECO:0000256" key="8">
    <source>
        <dbReference type="SAM" id="MobiDB-lite"/>
    </source>
</evidence>
<dbReference type="GO" id="GO:0005179">
    <property type="term" value="F:hormone activity"/>
    <property type="evidence" value="ECO:0007669"/>
    <property type="project" value="UniProtKB-KW"/>
</dbReference>
<reference evidence="10" key="1">
    <citation type="journal article" date="2018" name="Nat. Plants">
        <title>Whole-genome landscape of Medicago truncatula symbiotic genes.</title>
        <authorList>
            <person name="Pecrix Y."/>
            <person name="Gamas P."/>
            <person name="Carrere S."/>
        </authorList>
    </citation>
    <scope>NUCLEOTIDE SEQUENCE</scope>
    <source>
        <tissue evidence="10">Leaves</tissue>
    </source>
</reference>
<sequence length="142" mass="15824">MAYKFQYTMKYFALFLALIACNYSLQSHARLIKPSNHHNVPISTSEKKVESTIKSNNEVASYFGDSSEAHTNAFQPTTPGNSPGVGHRYFTDEDIDVNSKKTVAQSKDDNKYVTEDTTNEFQKTNPGHSPGVGHSYQNKIGN</sequence>
<proteinExistence type="inferred from homology"/>
<keyword evidence="5" id="KW-0372">Hormone</keyword>
<keyword evidence="7" id="KW-0379">Hydroxylation</keyword>
<evidence type="ECO:0000256" key="7">
    <source>
        <dbReference type="ARBA" id="ARBA00023278"/>
    </source>
</evidence>
<dbReference type="GO" id="GO:0048046">
    <property type="term" value="C:apoplast"/>
    <property type="evidence" value="ECO:0007669"/>
    <property type="project" value="UniProtKB-SubCell"/>
</dbReference>
<evidence type="ECO:0000313" key="10">
    <source>
        <dbReference type="EMBL" id="RHN42250.1"/>
    </source>
</evidence>
<feature type="chain" id="PRO_5017222432" evidence="9">
    <location>
        <begin position="25"/>
        <end position="142"/>
    </location>
</feature>
<name>A0A396GMI5_MEDTR</name>
<comment type="subcellular location">
    <subcellularLocation>
        <location evidence="1">Secreted</location>
        <location evidence="1">Extracellular space</location>
        <location evidence="1">Apoplast</location>
    </subcellularLocation>
</comment>
<gene>
    <name evidence="10" type="ORF">MtrunA17_Chr8g0374821</name>
</gene>
<feature type="signal peptide" evidence="9">
    <location>
        <begin position="1"/>
        <end position="24"/>
    </location>
</feature>
<accession>A0A396GMI5</accession>
<comment type="caution">
    <text evidence="10">The sequence shown here is derived from an EMBL/GenBank/DDBJ whole genome shotgun (WGS) entry which is preliminary data.</text>
</comment>
<evidence type="ECO:0000256" key="2">
    <source>
        <dbReference type="ARBA" id="ARBA00008963"/>
    </source>
</evidence>
<keyword evidence="3" id="KW-0052">Apoplast</keyword>
<keyword evidence="6 9" id="KW-0732">Signal</keyword>
<evidence type="ECO:0000256" key="5">
    <source>
        <dbReference type="ARBA" id="ARBA00022702"/>
    </source>
</evidence>
<dbReference type="Proteomes" id="UP000265566">
    <property type="component" value="Chromosome 8"/>
</dbReference>
<evidence type="ECO:0000256" key="3">
    <source>
        <dbReference type="ARBA" id="ARBA00022523"/>
    </source>
</evidence>
<evidence type="ECO:0000256" key="9">
    <source>
        <dbReference type="SAM" id="SignalP"/>
    </source>
</evidence>
<feature type="compositionally biased region" description="Polar residues" evidence="8">
    <location>
        <begin position="115"/>
        <end position="127"/>
    </location>
</feature>
<dbReference type="GO" id="GO:0006995">
    <property type="term" value="P:cellular response to nitrogen starvation"/>
    <property type="evidence" value="ECO:0007669"/>
    <property type="project" value="UniProtKB-ARBA"/>
</dbReference>
<evidence type="ECO:0000256" key="1">
    <source>
        <dbReference type="ARBA" id="ARBA00004271"/>
    </source>
</evidence>
<dbReference type="PROSITE" id="PS51257">
    <property type="entry name" value="PROKAR_LIPOPROTEIN"/>
    <property type="match status" value="1"/>
</dbReference>
<dbReference type="AlphaFoldDB" id="A0A396GMI5"/>
<protein>
    <submittedName>
        <fullName evidence="10">Putative encoded peptide</fullName>
    </submittedName>
</protein>
<dbReference type="GO" id="GO:0048364">
    <property type="term" value="P:root development"/>
    <property type="evidence" value="ECO:0007669"/>
    <property type="project" value="InterPro"/>
</dbReference>
<evidence type="ECO:0000256" key="6">
    <source>
        <dbReference type="ARBA" id="ARBA00022729"/>
    </source>
</evidence>